<feature type="region of interest" description="Disordered" evidence="1">
    <location>
        <begin position="78"/>
        <end position="97"/>
    </location>
</feature>
<feature type="compositionally biased region" description="Basic and acidic residues" evidence="1">
    <location>
        <begin position="174"/>
        <end position="188"/>
    </location>
</feature>
<accession>A0AAJ0HAP3</accession>
<reference evidence="2" key="2">
    <citation type="submission" date="2023-06" db="EMBL/GenBank/DDBJ databases">
        <authorList>
            <consortium name="Lawrence Berkeley National Laboratory"/>
            <person name="Haridas S."/>
            <person name="Hensen N."/>
            <person name="Bonometti L."/>
            <person name="Westerberg I."/>
            <person name="Brannstrom I.O."/>
            <person name="Guillou S."/>
            <person name="Cros-Aarteil S."/>
            <person name="Calhoun S."/>
            <person name="Kuo A."/>
            <person name="Mondo S."/>
            <person name="Pangilinan J."/>
            <person name="Riley R."/>
            <person name="Labutti K."/>
            <person name="Andreopoulos B."/>
            <person name="Lipzen A."/>
            <person name="Chen C."/>
            <person name="Yanf M."/>
            <person name="Daum C."/>
            <person name="Ng V."/>
            <person name="Clum A."/>
            <person name="Steindorff A."/>
            <person name="Ohm R."/>
            <person name="Martin F."/>
            <person name="Silar P."/>
            <person name="Natvig D."/>
            <person name="Lalanne C."/>
            <person name="Gautier V."/>
            <person name="Ament-Velasquez S.L."/>
            <person name="Kruys A."/>
            <person name="Hutchinson M.I."/>
            <person name="Powell A.J."/>
            <person name="Barry K."/>
            <person name="Miller A.N."/>
            <person name="Grigoriev I.V."/>
            <person name="Debuchy R."/>
            <person name="Gladieux P."/>
            <person name="Thoren M.H."/>
            <person name="Johannesson H."/>
        </authorList>
    </citation>
    <scope>NUCLEOTIDE SEQUENCE</scope>
    <source>
        <strain evidence="2">CBS 955.72</strain>
    </source>
</reference>
<dbReference type="AlphaFoldDB" id="A0AAJ0HAP3"/>
<feature type="region of interest" description="Disordered" evidence="1">
    <location>
        <begin position="160"/>
        <end position="196"/>
    </location>
</feature>
<protein>
    <submittedName>
        <fullName evidence="2">Uncharacterized protein</fullName>
    </submittedName>
</protein>
<evidence type="ECO:0000313" key="2">
    <source>
        <dbReference type="EMBL" id="KAK3344517.1"/>
    </source>
</evidence>
<dbReference type="Proteomes" id="UP001275084">
    <property type="component" value="Unassembled WGS sequence"/>
</dbReference>
<dbReference type="EMBL" id="JAUIQD010000007">
    <property type="protein sequence ID" value="KAK3344517.1"/>
    <property type="molecule type" value="Genomic_DNA"/>
</dbReference>
<gene>
    <name evidence="2" type="ORF">B0T25DRAFT_616230</name>
</gene>
<evidence type="ECO:0000256" key="1">
    <source>
        <dbReference type="SAM" id="MobiDB-lite"/>
    </source>
</evidence>
<feature type="compositionally biased region" description="Basic and acidic residues" evidence="1">
    <location>
        <begin position="38"/>
        <end position="57"/>
    </location>
</feature>
<sequence>MKARPHMLNHPASKRRPLDPIDYPFETGRDATSPDLVELARGHRYEGRRSANTEKTIHSASPDPRHLAVGISETPLYEKRHDSTPACGPAREPAAERNERIVRNFDTHKDAAFNDSTPSTGIFSVSGAVVLKLQHTQAIGRFRRIVECFEAAEPSASRRYPEYNRPALGYRSPLSEDKNNGEAEHDGGTPRLRSPLNADVLGLDRVPVYDALCGQVS</sequence>
<reference evidence="2" key="1">
    <citation type="journal article" date="2023" name="Mol. Phylogenet. Evol.">
        <title>Genome-scale phylogeny and comparative genomics of the fungal order Sordariales.</title>
        <authorList>
            <person name="Hensen N."/>
            <person name="Bonometti L."/>
            <person name="Westerberg I."/>
            <person name="Brannstrom I.O."/>
            <person name="Guillou S."/>
            <person name="Cros-Aarteil S."/>
            <person name="Calhoun S."/>
            <person name="Haridas S."/>
            <person name="Kuo A."/>
            <person name="Mondo S."/>
            <person name="Pangilinan J."/>
            <person name="Riley R."/>
            <person name="LaButti K."/>
            <person name="Andreopoulos B."/>
            <person name="Lipzen A."/>
            <person name="Chen C."/>
            <person name="Yan M."/>
            <person name="Daum C."/>
            <person name="Ng V."/>
            <person name="Clum A."/>
            <person name="Steindorff A."/>
            <person name="Ohm R.A."/>
            <person name="Martin F."/>
            <person name="Silar P."/>
            <person name="Natvig D.O."/>
            <person name="Lalanne C."/>
            <person name="Gautier V."/>
            <person name="Ament-Velasquez S.L."/>
            <person name="Kruys A."/>
            <person name="Hutchinson M.I."/>
            <person name="Powell A.J."/>
            <person name="Barry K."/>
            <person name="Miller A.N."/>
            <person name="Grigoriev I.V."/>
            <person name="Debuchy R."/>
            <person name="Gladieux P."/>
            <person name="Hiltunen Thoren M."/>
            <person name="Johannesson H."/>
        </authorList>
    </citation>
    <scope>NUCLEOTIDE SEQUENCE</scope>
    <source>
        <strain evidence="2">CBS 955.72</strain>
    </source>
</reference>
<organism evidence="2 3">
    <name type="scientific">Lasiosphaeria hispida</name>
    <dbReference type="NCBI Taxonomy" id="260671"/>
    <lineage>
        <taxon>Eukaryota</taxon>
        <taxon>Fungi</taxon>
        <taxon>Dikarya</taxon>
        <taxon>Ascomycota</taxon>
        <taxon>Pezizomycotina</taxon>
        <taxon>Sordariomycetes</taxon>
        <taxon>Sordariomycetidae</taxon>
        <taxon>Sordariales</taxon>
        <taxon>Lasiosphaeriaceae</taxon>
        <taxon>Lasiosphaeria</taxon>
    </lineage>
</organism>
<feature type="region of interest" description="Disordered" evidence="1">
    <location>
        <begin position="1"/>
        <end position="67"/>
    </location>
</feature>
<name>A0AAJ0HAP3_9PEZI</name>
<keyword evidence="3" id="KW-1185">Reference proteome</keyword>
<proteinExistence type="predicted"/>
<evidence type="ECO:0000313" key="3">
    <source>
        <dbReference type="Proteomes" id="UP001275084"/>
    </source>
</evidence>
<comment type="caution">
    <text evidence="2">The sequence shown here is derived from an EMBL/GenBank/DDBJ whole genome shotgun (WGS) entry which is preliminary data.</text>
</comment>
<feature type="compositionally biased region" description="Basic residues" evidence="1">
    <location>
        <begin position="1"/>
        <end position="15"/>
    </location>
</feature>